<reference evidence="3 4" key="1">
    <citation type="submission" date="2024-09" db="EMBL/GenBank/DDBJ databases">
        <authorList>
            <person name="Sun Q."/>
            <person name="Mori K."/>
        </authorList>
    </citation>
    <scope>NUCLEOTIDE SEQUENCE [LARGE SCALE GENOMIC DNA]</scope>
    <source>
        <strain evidence="3 4">CCM 3426</strain>
    </source>
</reference>
<proteinExistence type="predicted"/>
<dbReference type="Pfam" id="PF13021">
    <property type="entry name" value="DUF3885"/>
    <property type="match status" value="1"/>
</dbReference>
<protein>
    <recommendedName>
        <fullName evidence="2">DUF3885 domain-containing protein</fullName>
    </recommendedName>
</protein>
<name>A0ABV5INT5_9ACTN</name>
<dbReference type="EMBL" id="JBHMEI010000035">
    <property type="protein sequence ID" value="MFB9206176.1"/>
    <property type="molecule type" value="Genomic_DNA"/>
</dbReference>
<feature type="domain" description="DUF3885" evidence="2">
    <location>
        <begin position="2"/>
        <end position="157"/>
    </location>
</feature>
<dbReference type="RefSeq" id="WP_229824930.1">
    <property type="nucleotide sequence ID" value="NZ_BMRC01000033.1"/>
</dbReference>
<dbReference type="InterPro" id="IPR024976">
    <property type="entry name" value="DUF3885"/>
</dbReference>
<sequence>MRFHSLPESKRYADTAAEYQILLGRHNTVLTELFADHLVHIVTMSFVPDEGVEVFSPTDPHALNPGSRPWTRLREDDDDDPGGTMHLHVSERRWKPGSVDPLLLAVADDECAGVIIMDIDLRRLYHPYDGGADVILASPQERDALKTAHTDWLSTHPLGL</sequence>
<evidence type="ECO:0000313" key="3">
    <source>
        <dbReference type="EMBL" id="MFB9206176.1"/>
    </source>
</evidence>
<evidence type="ECO:0000313" key="4">
    <source>
        <dbReference type="Proteomes" id="UP001589647"/>
    </source>
</evidence>
<evidence type="ECO:0000256" key="1">
    <source>
        <dbReference type="SAM" id="MobiDB-lite"/>
    </source>
</evidence>
<gene>
    <name evidence="3" type="ORF">ACFFV7_33630</name>
</gene>
<organism evidence="3 4">
    <name type="scientific">Nonomuraea spiralis</name>
    <dbReference type="NCBI Taxonomy" id="46182"/>
    <lineage>
        <taxon>Bacteria</taxon>
        <taxon>Bacillati</taxon>
        <taxon>Actinomycetota</taxon>
        <taxon>Actinomycetes</taxon>
        <taxon>Streptosporangiales</taxon>
        <taxon>Streptosporangiaceae</taxon>
        <taxon>Nonomuraea</taxon>
    </lineage>
</organism>
<accession>A0ABV5INT5</accession>
<keyword evidence="4" id="KW-1185">Reference proteome</keyword>
<feature type="region of interest" description="Disordered" evidence="1">
    <location>
        <begin position="57"/>
        <end position="84"/>
    </location>
</feature>
<dbReference type="Proteomes" id="UP001589647">
    <property type="component" value="Unassembled WGS sequence"/>
</dbReference>
<comment type="caution">
    <text evidence="3">The sequence shown here is derived from an EMBL/GenBank/DDBJ whole genome shotgun (WGS) entry which is preliminary data.</text>
</comment>
<evidence type="ECO:0000259" key="2">
    <source>
        <dbReference type="Pfam" id="PF13021"/>
    </source>
</evidence>